<dbReference type="Gene3D" id="3.40.449.10">
    <property type="entry name" value="Phosphoenolpyruvate Carboxykinase, domain 1"/>
    <property type="match status" value="1"/>
</dbReference>
<dbReference type="GO" id="GO:0005524">
    <property type="term" value="F:ATP binding"/>
    <property type="evidence" value="ECO:0007669"/>
    <property type="project" value="InterPro"/>
</dbReference>
<dbReference type="EMBL" id="BART01020857">
    <property type="protein sequence ID" value="GAG93143.1"/>
    <property type="molecule type" value="Genomic_DNA"/>
</dbReference>
<protein>
    <recommendedName>
        <fullName evidence="4">Phosphoenolpyruvate carboxykinase (ATP)</fullName>
    </recommendedName>
</protein>
<name>X1C9S7_9ZZZZ</name>
<dbReference type="InterPro" id="IPR001272">
    <property type="entry name" value="PEP_carboxykinase_ATP"/>
</dbReference>
<dbReference type="PANTHER" id="PTHR30031:SF0">
    <property type="entry name" value="PHOSPHOENOLPYRUVATE CARBOXYKINASE (ATP)"/>
    <property type="match status" value="1"/>
</dbReference>
<accession>X1C9S7</accession>
<sequence>MPLQSNYGIENHGITNTGDVFWNFNTPRLYEEIIKRREGAVVHLGPVIVRTGHHTARAANEKFIVKEPSSEKNIWWGKENRPFEEERFNTLYLRLMAYLQGNDLFIQDCFAGADPEYRTPVRVITETAWHSLFARNMFIQARWEELESHIPEFTVLHVPHFHAIPQIDGTNSEAFIIIHFGKKLVIIGGTAYAGEIKKSIFTILNYLLPQERVMT</sequence>
<keyword evidence="2" id="KW-0210">Decarboxylase</keyword>
<dbReference type="PANTHER" id="PTHR30031">
    <property type="entry name" value="PHOSPHOENOLPYRUVATE CARBOXYKINASE ATP"/>
    <property type="match status" value="1"/>
</dbReference>
<proteinExistence type="predicted"/>
<dbReference type="AlphaFoldDB" id="X1C9S7"/>
<reference evidence="3" key="1">
    <citation type="journal article" date="2014" name="Front. Microbiol.">
        <title>High frequency of phylogenetically diverse reductive dehalogenase-homologous genes in deep subseafloor sedimentary metagenomes.</title>
        <authorList>
            <person name="Kawai M."/>
            <person name="Futagami T."/>
            <person name="Toyoda A."/>
            <person name="Takaki Y."/>
            <person name="Nishi S."/>
            <person name="Hori S."/>
            <person name="Arai W."/>
            <person name="Tsubouchi T."/>
            <person name="Morono Y."/>
            <person name="Uchiyama I."/>
            <person name="Ito T."/>
            <person name="Fujiyama A."/>
            <person name="Inagaki F."/>
            <person name="Takami H."/>
        </authorList>
    </citation>
    <scope>NUCLEOTIDE SEQUENCE</scope>
    <source>
        <strain evidence="3">Expedition CK06-06</strain>
    </source>
</reference>
<evidence type="ECO:0000256" key="1">
    <source>
        <dbReference type="ARBA" id="ARBA00022432"/>
    </source>
</evidence>
<dbReference type="GO" id="GO:0004612">
    <property type="term" value="F:phosphoenolpyruvate carboxykinase (ATP) activity"/>
    <property type="evidence" value="ECO:0007669"/>
    <property type="project" value="InterPro"/>
</dbReference>
<evidence type="ECO:0008006" key="4">
    <source>
        <dbReference type="Google" id="ProtNLM"/>
    </source>
</evidence>
<keyword evidence="1" id="KW-0312">Gluconeogenesis</keyword>
<feature type="non-terminal residue" evidence="3">
    <location>
        <position position="215"/>
    </location>
</feature>
<evidence type="ECO:0000313" key="3">
    <source>
        <dbReference type="EMBL" id="GAG93143.1"/>
    </source>
</evidence>
<dbReference type="SUPFAM" id="SSF68923">
    <property type="entry name" value="PEP carboxykinase N-terminal domain"/>
    <property type="match status" value="1"/>
</dbReference>
<comment type="caution">
    <text evidence="3">The sequence shown here is derived from an EMBL/GenBank/DDBJ whole genome shotgun (WGS) entry which is preliminary data.</text>
</comment>
<dbReference type="InterPro" id="IPR008210">
    <property type="entry name" value="PEP_carboxykinase_N"/>
</dbReference>
<dbReference type="GO" id="GO:0005829">
    <property type="term" value="C:cytosol"/>
    <property type="evidence" value="ECO:0007669"/>
    <property type="project" value="TreeGrafter"/>
</dbReference>
<gene>
    <name evidence="3" type="ORF">S01H4_38647</name>
</gene>
<keyword evidence="2" id="KW-0456">Lyase</keyword>
<evidence type="ECO:0000256" key="2">
    <source>
        <dbReference type="ARBA" id="ARBA00022793"/>
    </source>
</evidence>
<dbReference type="Pfam" id="PF01293">
    <property type="entry name" value="PEPCK_ATP"/>
    <property type="match status" value="1"/>
</dbReference>
<organism evidence="3">
    <name type="scientific">marine sediment metagenome</name>
    <dbReference type="NCBI Taxonomy" id="412755"/>
    <lineage>
        <taxon>unclassified sequences</taxon>
        <taxon>metagenomes</taxon>
        <taxon>ecological metagenomes</taxon>
    </lineage>
</organism>
<dbReference type="GO" id="GO:0006094">
    <property type="term" value="P:gluconeogenesis"/>
    <property type="evidence" value="ECO:0007669"/>
    <property type="project" value="UniProtKB-KW"/>
</dbReference>